<evidence type="ECO:0000313" key="2">
    <source>
        <dbReference type="Proteomes" id="UP000515570"/>
    </source>
</evidence>
<dbReference type="InterPro" id="IPR021456">
    <property type="entry name" value="DUF3107"/>
</dbReference>
<organism evidence="1 2">
    <name type="scientific">Corynebacterium hindlerae</name>
    <dbReference type="NCBI Taxonomy" id="699041"/>
    <lineage>
        <taxon>Bacteria</taxon>
        <taxon>Bacillati</taxon>
        <taxon>Actinomycetota</taxon>
        <taxon>Actinomycetes</taxon>
        <taxon>Mycobacteriales</taxon>
        <taxon>Corynebacteriaceae</taxon>
        <taxon>Corynebacterium</taxon>
    </lineage>
</organism>
<protein>
    <submittedName>
        <fullName evidence="1">DUF3107 domain-containing protein</fullName>
    </submittedName>
</protein>
<dbReference type="AlphaFoldDB" id="A0A7G5FH27"/>
<proteinExistence type="predicted"/>
<name>A0A7G5FH27_9CORY</name>
<dbReference type="RefSeq" id="WP_182386734.1">
    <property type="nucleotide sequence ID" value="NZ_CP059833.1"/>
</dbReference>
<dbReference type="Proteomes" id="UP000515570">
    <property type="component" value="Chromosome"/>
</dbReference>
<keyword evidence="2" id="KW-1185">Reference proteome</keyword>
<reference evidence="1 2" key="1">
    <citation type="submission" date="2020-07" db="EMBL/GenBank/DDBJ databases">
        <title>non toxigenic Corynebacterium sp. nov from a clinical source.</title>
        <authorList>
            <person name="Bernier A.-M."/>
            <person name="Bernard K."/>
        </authorList>
    </citation>
    <scope>NUCLEOTIDE SEQUENCE [LARGE SCALE GENOMIC DNA]</scope>
    <source>
        <strain evidence="2">NML 93-0612</strain>
    </source>
</reference>
<dbReference type="EMBL" id="CP059833">
    <property type="protein sequence ID" value="QMV85918.1"/>
    <property type="molecule type" value="Genomic_DNA"/>
</dbReference>
<dbReference type="Pfam" id="PF11305">
    <property type="entry name" value="DUF3107"/>
    <property type="match status" value="1"/>
</dbReference>
<gene>
    <name evidence="1" type="ORF">HW450_04145</name>
</gene>
<evidence type="ECO:0000313" key="1">
    <source>
        <dbReference type="EMBL" id="QMV85918.1"/>
    </source>
</evidence>
<sequence length="74" mass="8011">MDIKIGFSDNPRELTLSTDTPKEELQARVAEVLSQDGGVLELSDERGRTFLVRGARIAYVEFGAAASRPVGFVG</sequence>
<accession>A0A7G5FH27</accession>